<dbReference type="SUPFAM" id="SSF55729">
    <property type="entry name" value="Acyl-CoA N-acyltransferases (Nat)"/>
    <property type="match status" value="1"/>
</dbReference>
<dbReference type="Gene3D" id="3.40.630.30">
    <property type="match status" value="1"/>
</dbReference>
<gene>
    <name evidence="2" type="ORF">AABB29_08340</name>
</gene>
<sequence length="70" mass="7404">MQHLYVCETYRARGVGQALIAAVKTHVAAAGAKGVTIGTAPDNKSAQAAYRAMGLEEITDAGPRFWIEIS</sequence>
<evidence type="ECO:0000313" key="2">
    <source>
        <dbReference type="EMBL" id="WZC50933.2"/>
    </source>
</evidence>
<dbReference type="InterPro" id="IPR016181">
    <property type="entry name" value="Acyl_CoA_acyltransferase"/>
</dbReference>
<dbReference type="InterPro" id="IPR000182">
    <property type="entry name" value="GNAT_dom"/>
</dbReference>
<keyword evidence="2" id="KW-0012">Acyltransferase</keyword>
<organism evidence="2 3">
    <name type="scientific">Yoonia phaeophyticola</name>
    <dbReference type="NCBI Taxonomy" id="3137369"/>
    <lineage>
        <taxon>Bacteria</taxon>
        <taxon>Pseudomonadati</taxon>
        <taxon>Pseudomonadota</taxon>
        <taxon>Alphaproteobacteria</taxon>
        <taxon>Rhodobacterales</taxon>
        <taxon>Paracoccaceae</taxon>
        <taxon>Yoonia</taxon>
    </lineage>
</organism>
<evidence type="ECO:0000259" key="1">
    <source>
        <dbReference type="PROSITE" id="PS51186"/>
    </source>
</evidence>
<dbReference type="EC" id="2.3.1.-" evidence="2"/>
<dbReference type="PROSITE" id="PS51186">
    <property type="entry name" value="GNAT"/>
    <property type="match status" value="1"/>
</dbReference>
<reference evidence="3" key="1">
    <citation type="submission" date="2024-04" db="EMBL/GenBank/DDBJ databases">
        <title>Phylogenomic analyses of a clade within the roseobacter group suggest taxonomic reassignments of species of the genera Aestuariivita, Citreicella, Loktanella, Nautella, Pelagibaca, Ruegeria, Thalassobius, Thiobacimonas and Tropicibacter, and the proposal o.</title>
        <authorList>
            <person name="Jeon C.O."/>
        </authorList>
    </citation>
    <scope>NUCLEOTIDE SEQUENCE [LARGE SCALE GENOMIC DNA]</scope>
    <source>
        <strain evidence="3">BS5-3</strain>
    </source>
</reference>
<dbReference type="RefSeq" id="WP_373636897.1">
    <property type="nucleotide sequence ID" value="NZ_CP150951.2"/>
</dbReference>
<accession>A0ABZ2V8N0</accession>
<dbReference type="GO" id="GO:0016746">
    <property type="term" value="F:acyltransferase activity"/>
    <property type="evidence" value="ECO:0007669"/>
    <property type="project" value="UniProtKB-KW"/>
</dbReference>
<evidence type="ECO:0000313" key="3">
    <source>
        <dbReference type="Proteomes" id="UP001440612"/>
    </source>
</evidence>
<name>A0ABZ2V8N0_9RHOB</name>
<feature type="domain" description="N-acetyltransferase" evidence="1">
    <location>
        <begin position="1"/>
        <end position="70"/>
    </location>
</feature>
<dbReference type="CDD" id="cd04301">
    <property type="entry name" value="NAT_SF"/>
    <property type="match status" value="1"/>
</dbReference>
<dbReference type="Pfam" id="PF00583">
    <property type="entry name" value="Acetyltransf_1"/>
    <property type="match status" value="1"/>
</dbReference>
<dbReference type="EMBL" id="CP150951">
    <property type="protein sequence ID" value="WZC50933.2"/>
    <property type="molecule type" value="Genomic_DNA"/>
</dbReference>
<protein>
    <submittedName>
        <fullName evidence="2">GNAT family N-acetyltransferase</fullName>
        <ecNumber evidence="2">2.3.1.-</ecNumber>
    </submittedName>
</protein>
<keyword evidence="2" id="KW-0808">Transferase</keyword>
<keyword evidence="3" id="KW-1185">Reference proteome</keyword>
<dbReference type="Proteomes" id="UP001440612">
    <property type="component" value="Chromosome"/>
</dbReference>
<proteinExistence type="predicted"/>